<dbReference type="GO" id="GO:0051301">
    <property type="term" value="P:cell division"/>
    <property type="evidence" value="ECO:0007669"/>
    <property type="project" value="UniProtKB-KW"/>
</dbReference>
<evidence type="ECO:0000256" key="8">
    <source>
        <dbReference type="ARBA" id="ARBA00022701"/>
    </source>
</evidence>
<evidence type="ECO:0000256" key="13">
    <source>
        <dbReference type="ARBA" id="ARBA00023212"/>
    </source>
</evidence>
<dbReference type="Proteomes" id="UP000054107">
    <property type="component" value="Unassembled WGS sequence"/>
</dbReference>
<dbReference type="InterPro" id="IPR013960">
    <property type="entry name" value="DASH_Duo1"/>
</dbReference>
<feature type="region of interest" description="Disordered" evidence="19">
    <location>
        <begin position="1"/>
        <end position="50"/>
    </location>
</feature>
<dbReference type="Pfam" id="PF08651">
    <property type="entry name" value="DASH_Duo1"/>
    <property type="match status" value="1"/>
</dbReference>
<evidence type="ECO:0000256" key="9">
    <source>
        <dbReference type="ARBA" id="ARBA00022776"/>
    </source>
</evidence>
<evidence type="ECO:0000256" key="14">
    <source>
        <dbReference type="ARBA" id="ARBA00023242"/>
    </source>
</evidence>
<name>A0A0B7NMJ6_9FUNG</name>
<evidence type="ECO:0000256" key="18">
    <source>
        <dbReference type="ARBA" id="ARBA00044358"/>
    </source>
</evidence>
<evidence type="ECO:0000256" key="4">
    <source>
        <dbReference type="ARBA" id="ARBA00005366"/>
    </source>
</evidence>
<dbReference type="GO" id="GO:0005874">
    <property type="term" value="C:microtubule"/>
    <property type="evidence" value="ECO:0007669"/>
    <property type="project" value="UniProtKB-KW"/>
</dbReference>
<evidence type="ECO:0000256" key="16">
    <source>
        <dbReference type="ARBA" id="ARBA00023328"/>
    </source>
</evidence>
<evidence type="ECO:0000313" key="21">
    <source>
        <dbReference type="Proteomes" id="UP000054107"/>
    </source>
</evidence>
<keyword evidence="7" id="KW-0132">Cell division</keyword>
<keyword evidence="16" id="KW-0137">Centromere</keyword>
<keyword evidence="11" id="KW-0995">Kinetochore</keyword>
<evidence type="ECO:0000256" key="12">
    <source>
        <dbReference type="ARBA" id="ARBA00023054"/>
    </source>
</evidence>
<dbReference type="PANTHER" id="PTHR28216">
    <property type="entry name" value="DASH COMPLEX SUBUNIT DUO1"/>
    <property type="match status" value="1"/>
</dbReference>
<dbReference type="STRING" id="35722.A0A0B7NMJ6"/>
<accession>A0A0B7NMJ6</accession>
<evidence type="ECO:0000256" key="1">
    <source>
        <dbReference type="ARBA" id="ARBA00004123"/>
    </source>
</evidence>
<evidence type="ECO:0000256" key="2">
    <source>
        <dbReference type="ARBA" id="ARBA00004186"/>
    </source>
</evidence>
<dbReference type="EMBL" id="LN733219">
    <property type="protein sequence ID" value="CEP16553.1"/>
    <property type="molecule type" value="Genomic_DNA"/>
</dbReference>
<protein>
    <recommendedName>
        <fullName evidence="17">DASH complex subunit DUO1</fullName>
    </recommendedName>
    <alternativeName>
        <fullName evidence="18">Outer kinetochore protein DUO1</fullName>
    </alternativeName>
</protein>
<keyword evidence="9" id="KW-0498">Mitosis</keyword>
<evidence type="ECO:0000256" key="10">
    <source>
        <dbReference type="ARBA" id="ARBA00022829"/>
    </source>
</evidence>
<comment type="subcellular location">
    <subcellularLocation>
        <location evidence="3">Chromosome</location>
        <location evidence="3">Centromere</location>
        <location evidence="3">Kinetochore</location>
    </subcellularLocation>
    <subcellularLocation>
        <location evidence="2">Cytoplasm</location>
        <location evidence="2">Cytoskeleton</location>
        <location evidence="2">Spindle</location>
    </subcellularLocation>
    <subcellularLocation>
        <location evidence="1">Nucleus</location>
    </subcellularLocation>
</comment>
<keyword evidence="6" id="KW-0963">Cytoplasm</keyword>
<keyword evidence="12" id="KW-0175">Coiled coil</keyword>
<dbReference type="PANTHER" id="PTHR28216:SF1">
    <property type="entry name" value="DASH COMPLEX SUBUNIT DUO1"/>
    <property type="match status" value="1"/>
</dbReference>
<keyword evidence="21" id="KW-1185">Reference proteome</keyword>
<keyword evidence="8" id="KW-0493">Microtubule</keyword>
<evidence type="ECO:0000256" key="7">
    <source>
        <dbReference type="ARBA" id="ARBA00022618"/>
    </source>
</evidence>
<keyword evidence="5" id="KW-0158">Chromosome</keyword>
<keyword evidence="13" id="KW-0206">Cytoskeleton</keyword>
<evidence type="ECO:0000256" key="17">
    <source>
        <dbReference type="ARBA" id="ARBA00044152"/>
    </source>
</evidence>
<evidence type="ECO:0000256" key="15">
    <source>
        <dbReference type="ARBA" id="ARBA00023306"/>
    </source>
</evidence>
<evidence type="ECO:0000256" key="5">
    <source>
        <dbReference type="ARBA" id="ARBA00022454"/>
    </source>
</evidence>
<dbReference type="GO" id="GO:0007059">
    <property type="term" value="P:chromosome segregation"/>
    <property type="evidence" value="ECO:0007669"/>
    <property type="project" value="UniProtKB-KW"/>
</dbReference>
<dbReference type="OrthoDB" id="5599235at2759"/>
<keyword evidence="10" id="KW-0159">Chromosome partition</keyword>
<keyword evidence="15" id="KW-0131">Cell cycle</keyword>
<dbReference type="GO" id="GO:0000278">
    <property type="term" value="P:mitotic cell cycle"/>
    <property type="evidence" value="ECO:0007669"/>
    <property type="project" value="InterPro"/>
</dbReference>
<sequence length="126" mass="14441">MDEAETSPKSRHAIAFNKNGRRSTLLAIPPTQLEEPPVDNPNNSDAENQQLRREYESVQSINRVLEGVIEDFAEAGRKIHQFSETVNQANKLLDIWVEILEKTQDVKSVLEDDTWKPNSRKRRASD</sequence>
<evidence type="ECO:0000313" key="20">
    <source>
        <dbReference type="EMBL" id="CEP16553.1"/>
    </source>
</evidence>
<evidence type="ECO:0000256" key="6">
    <source>
        <dbReference type="ARBA" id="ARBA00022490"/>
    </source>
</evidence>
<reference evidence="20 21" key="1">
    <citation type="submission" date="2014-09" db="EMBL/GenBank/DDBJ databases">
        <authorList>
            <person name="Ellenberger Sabrina"/>
        </authorList>
    </citation>
    <scope>NUCLEOTIDE SEQUENCE [LARGE SCALE GENOMIC DNA]</scope>
    <source>
        <strain evidence="20 21">CBS 412.66</strain>
    </source>
</reference>
<evidence type="ECO:0000256" key="19">
    <source>
        <dbReference type="SAM" id="MobiDB-lite"/>
    </source>
</evidence>
<gene>
    <name evidence="20" type="primary">PARPA_10825.1 scaffold 41979</name>
</gene>
<dbReference type="GO" id="GO:0072686">
    <property type="term" value="C:mitotic spindle"/>
    <property type="evidence" value="ECO:0007669"/>
    <property type="project" value="InterPro"/>
</dbReference>
<feature type="compositionally biased region" description="Polar residues" evidence="19">
    <location>
        <begin position="40"/>
        <end position="49"/>
    </location>
</feature>
<comment type="similarity">
    <text evidence="4">Belongs to the DASH complex DUO1 family.</text>
</comment>
<evidence type="ECO:0000256" key="3">
    <source>
        <dbReference type="ARBA" id="ARBA00004629"/>
    </source>
</evidence>
<dbReference type="AlphaFoldDB" id="A0A0B7NMJ6"/>
<dbReference type="GO" id="GO:0042729">
    <property type="term" value="C:DASH complex"/>
    <property type="evidence" value="ECO:0007669"/>
    <property type="project" value="InterPro"/>
</dbReference>
<keyword evidence="14" id="KW-0539">Nucleus</keyword>
<evidence type="ECO:0000256" key="11">
    <source>
        <dbReference type="ARBA" id="ARBA00022838"/>
    </source>
</evidence>
<proteinExistence type="inferred from homology"/>
<organism evidence="20 21">
    <name type="scientific">Parasitella parasitica</name>
    <dbReference type="NCBI Taxonomy" id="35722"/>
    <lineage>
        <taxon>Eukaryota</taxon>
        <taxon>Fungi</taxon>
        <taxon>Fungi incertae sedis</taxon>
        <taxon>Mucoromycota</taxon>
        <taxon>Mucoromycotina</taxon>
        <taxon>Mucoromycetes</taxon>
        <taxon>Mucorales</taxon>
        <taxon>Mucorineae</taxon>
        <taxon>Mucoraceae</taxon>
        <taxon>Parasitella</taxon>
    </lineage>
</organism>